<organism evidence="2 3">
    <name type="scientific">Larkinella bovis</name>
    <dbReference type="NCBI Taxonomy" id="683041"/>
    <lineage>
        <taxon>Bacteria</taxon>
        <taxon>Pseudomonadati</taxon>
        <taxon>Bacteroidota</taxon>
        <taxon>Cytophagia</taxon>
        <taxon>Cytophagales</taxon>
        <taxon>Spirosomataceae</taxon>
        <taxon>Larkinella</taxon>
    </lineage>
</organism>
<reference evidence="3" key="1">
    <citation type="journal article" date="2019" name="Int. J. Syst. Evol. Microbiol.">
        <title>The Global Catalogue of Microorganisms (GCM) 10K type strain sequencing project: providing services to taxonomists for standard genome sequencing and annotation.</title>
        <authorList>
            <consortium name="The Broad Institute Genomics Platform"/>
            <consortium name="The Broad Institute Genome Sequencing Center for Infectious Disease"/>
            <person name="Wu L."/>
            <person name="Ma J."/>
        </authorList>
    </citation>
    <scope>NUCLEOTIDE SEQUENCE [LARGE SCALE GENOMIC DNA]</scope>
    <source>
        <strain evidence="3">CCUG 55250</strain>
    </source>
</reference>
<dbReference type="Proteomes" id="UP001596106">
    <property type="component" value="Unassembled WGS sequence"/>
</dbReference>
<dbReference type="RefSeq" id="WP_379849883.1">
    <property type="nucleotide sequence ID" value="NZ_JBHSMA010000012.1"/>
</dbReference>
<name>A0ABW0IFY3_9BACT</name>
<dbReference type="EMBL" id="JBHSMA010000012">
    <property type="protein sequence ID" value="MFC5412405.1"/>
    <property type="molecule type" value="Genomic_DNA"/>
</dbReference>
<accession>A0ABW0IFY3</accession>
<evidence type="ECO:0000313" key="3">
    <source>
        <dbReference type="Proteomes" id="UP001596106"/>
    </source>
</evidence>
<protein>
    <recommendedName>
        <fullName evidence="4">YD repeat-containing protein</fullName>
    </recommendedName>
</protein>
<evidence type="ECO:0000313" key="2">
    <source>
        <dbReference type="EMBL" id="MFC5412405.1"/>
    </source>
</evidence>
<proteinExistence type="predicted"/>
<keyword evidence="3" id="KW-1185">Reference proteome</keyword>
<feature type="chain" id="PRO_5047421640" description="YD repeat-containing protein" evidence="1">
    <location>
        <begin position="22"/>
        <end position="301"/>
    </location>
</feature>
<feature type="signal peptide" evidence="1">
    <location>
        <begin position="1"/>
        <end position="21"/>
    </location>
</feature>
<gene>
    <name evidence="2" type="ORF">ACFPMF_23980</name>
</gene>
<sequence>MRTFYLFRTALFLLIATCLYSCDDHRIPTVTPGSNADKLRVKSITQQLADISSRVAAVQKVSVFSYDTQGRLSGITTSPLPADPTAPVENSTYSYDAQNRLTQLRRVISQTGANPDPEETYTYTYNHAGQVSQLDYINNTRDDMNKWQVTFTYTPGNQLLTSFRSFSWFPVSYSEGIEYTFTGKNVTKAFLTATETRAPASSSTGTRTTLYTYDTKKNPFYGVFVIPAPYPPLSNPISGIFHYYTYYGGFDNLFNLSENNALSAGSTTYAYTYNVANLPLTRTTTADGKVTETLTYEYESY</sequence>
<keyword evidence="1" id="KW-0732">Signal</keyword>
<dbReference type="Gene3D" id="2.180.10.10">
    <property type="entry name" value="RHS repeat-associated core"/>
    <property type="match status" value="1"/>
</dbReference>
<comment type="caution">
    <text evidence="2">The sequence shown here is derived from an EMBL/GenBank/DDBJ whole genome shotgun (WGS) entry which is preliminary data.</text>
</comment>
<evidence type="ECO:0000256" key="1">
    <source>
        <dbReference type="SAM" id="SignalP"/>
    </source>
</evidence>
<evidence type="ECO:0008006" key="4">
    <source>
        <dbReference type="Google" id="ProtNLM"/>
    </source>
</evidence>